<name>A0A432Z094_9GAMM</name>
<dbReference type="RefSeq" id="WP_126781497.1">
    <property type="nucleotide sequence ID" value="NZ_PIQC01000004.1"/>
</dbReference>
<dbReference type="OrthoDB" id="9256155at2"/>
<dbReference type="AlphaFoldDB" id="A0A432Z094"/>
<protein>
    <submittedName>
        <fullName evidence="1">Uncharacterized protein</fullName>
    </submittedName>
</protein>
<reference evidence="2" key="1">
    <citation type="journal article" date="2018" name="Front. Microbiol.">
        <title>Genome-Based Analysis Reveals the Taxonomy and Diversity of the Family Idiomarinaceae.</title>
        <authorList>
            <person name="Liu Y."/>
            <person name="Lai Q."/>
            <person name="Shao Z."/>
        </authorList>
    </citation>
    <scope>NUCLEOTIDE SEQUENCE [LARGE SCALE GENOMIC DNA]</scope>
    <source>
        <strain evidence="2">R22</strain>
    </source>
</reference>
<dbReference type="EMBL" id="PIQC01000004">
    <property type="protein sequence ID" value="RUO69613.1"/>
    <property type="molecule type" value="Genomic_DNA"/>
</dbReference>
<sequence length="95" mass="10665">MNQKYWKIEGFDGADKIFEKKVRAWAFSESKIQEALKALASRGGLELDEILGAYARKGAKEANELLVVNREQGNPIFSCGENPHFIATVIYENDS</sequence>
<accession>A0A432Z094</accession>
<evidence type="ECO:0000313" key="2">
    <source>
        <dbReference type="Proteomes" id="UP000288058"/>
    </source>
</evidence>
<keyword evidence="2" id="KW-1185">Reference proteome</keyword>
<dbReference type="Proteomes" id="UP000288058">
    <property type="component" value="Unassembled WGS sequence"/>
</dbReference>
<comment type="caution">
    <text evidence="1">The sequence shown here is derived from an EMBL/GenBank/DDBJ whole genome shotgun (WGS) entry which is preliminary data.</text>
</comment>
<evidence type="ECO:0000313" key="1">
    <source>
        <dbReference type="EMBL" id="RUO69613.1"/>
    </source>
</evidence>
<gene>
    <name evidence="1" type="ORF">CWI78_06725</name>
</gene>
<proteinExistence type="predicted"/>
<organism evidence="1 2">
    <name type="scientific">Idiomarina ramblicola</name>
    <dbReference type="NCBI Taxonomy" id="263724"/>
    <lineage>
        <taxon>Bacteria</taxon>
        <taxon>Pseudomonadati</taxon>
        <taxon>Pseudomonadota</taxon>
        <taxon>Gammaproteobacteria</taxon>
        <taxon>Alteromonadales</taxon>
        <taxon>Idiomarinaceae</taxon>
        <taxon>Idiomarina</taxon>
    </lineage>
</organism>